<dbReference type="Proteomes" id="UP000239663">
    <property type="component" value="Unassembled WGS sequence"/>
</dbReference>
<accession>A0A2S7MXS3</accession>
<protein>
    <submittedName>
        <fullName evidence="3">VanZ family protein</fullName>
    </submittedName>
</protein>
<evidence type="ECO:0000313" key="3">
    <source>
        <dbReference type="EMBL" id="PQD94579.1"/>
    </source>
</evidence>
<evidence type="ECO:0000256" key="1">
    <source>
        <dbReference type="SAM" id="Phobius"/>
    </source>
</evidence>
<keyword evidence="1" id="KW-0472">Membrane</keyword>
<feature type="domain" description="VanZ-like" evidence="2">
    <location>
        <begin position="21"/>
        <end position="145"/>
    </location>
</feature>
<name>A0A2S7MXS3_9BACI</name>
<dbReference type="InterPro" id="IPR053150">
    <property type="entry name" value="Teicoplanin_resist-assoc"/>
</dbReference>
<dbReference type="InterPro" id="IPR006976">
    <property type="entry name" value="VanZ-like"/>
</dbReference>
<proteinExistence type="predicted"/>
<reference evidence="3 4" key="1">
    <citation type="submission" date="2017-12" db="EMBL/GenBank/DDBJ databases">
        <title>Taxonomic description and draft genome of Pradoshia cofamensis Gen. nov., sp. nov., a thermotolerant bacillale isolated from anterior gut of earthworm Eisenia fetida.</title>
        <authorList>
            <person name="Saha T."/>
            <person name="Chakraborty R."/>
        </authorList>
    </citation>
    <scope>NUCLEOTIDE SEQUENCE [LARGE SCALE GENOMIC DNA]</scope>
    <source>
        <strain evidence="3 4">EAG3</strain>
    </source>
</reference>
<dbReference type="PANTHER" id="PTHR36834:SF1">
    <property type="entry name" value="INTEGRAL MEMBRANE PROTEIN"/>
    <property type="match status" value="1"/>
</dbReference>
<feature type="transmembrane region" description="Helical" evidence="1">
    <location>
        <begin position="102"/>
        <end position="122"/>
    </location>
</feature>
<gene>
    <name evidence="3" type="ORF">CYL18_13000</name>
</gene>
<evidence type="ECO:0000313" key="4">
    <source>
        <dbReference type="Proteomes" id="UP000239663"/>
    </source>
</evidence>
<dbReference type="OrthoDB" id="4822551at2"/>
<feature type="transmembrane region" description="Helical" evidence="1">
    <location>
        <begin position="66"/>
        <end position="90"/>
    </location>
</feature>
<feature type="transmembrane region" description="Helical" evidence="1">
    <location>
        <begin position="128"/>
        <end position="154"/>
    </location>
</feature>
<feature type="transmembrane region" description="Helical" evidence="1">
    <location>
        <begin position="12"/>
        <end position="37"/>
    </location>
</feature>
<keyword evidence="4" id="KW-1185">Reference proteome</keyword>
<dbReference type="PANTHER" id="PTHR36834">
    <property type="entry name" value="MEMBRANE PROTEIN-RELATED"/>
    <property type="match status" value="1"/>
</dbReference>
<dbReference type="EMBL" id="PKOZ01000008">
    <property type="protein sequence ID" value="PQD94579.1"/>
    <property type="molecule type" value="Genomic_DNA"/>
</dbReference>
<keyword evidence="1" id="KW-0812">Transmembrane</keyword>
<comment type="caution">
    <text evidence="3">The sequence shown here is derived from an EMBL/GenBank/DDBJ whole genome shotgun (WGS) entry which is preliminary data.</text>
</comment>
<organism evidence="3 4">
    <name type="scientific">Pradoshia eiseniae</name>
    <dbReference type="NCBI Taxonomy" id="2064768"/>
    <lineage>
        <taxon>Bacteria</taxon>
        <taxon>Bacillati</taxon>
        <taxon>Bacillota</taxon>
        <taxon>Bacilli</taxon>
        <taxon>Bacillales</taxon>
        <taxon>Bacillaceae</taxon>
        <taxon>Pradoshia</taxon>
    </lineage>
</organism>
<sequence length="160" mass="18402">MKLLQQLANSRIATVILTLLFVMYLLLLSYLLFFGFYRQDVRVEDYNLTPFDTIKMYIVYMDYFSFHAWFANLFGNIAAFMPLGFLLPLLSKRLKGAFRITVLSFFVSLIVETIQLTFHVGGFDVDDIILNTIGGLLGYILLKALQFFASAFLFQSKATK</sequence>
<keyword evidence="1" id="KW-1133">Transmembrane helix</keyword>
<evidence type="ECO:0000259" key="2">
    <source>
        <dbReference type="Pfam" id="PF04892"/>
    </source>
</evidence>
<dbReference type="AlphaFoldDB" id="A0A2S7MXS3"/>
<dbReference type="Pfam" id="PF04892">
    <property type="entry name" value="VanZ"/>
    <property type="match status" value="1"/>
</dbReference>